<comment type="caution">
    <text evidence="1">The sequence shown here is derived from an EMBL/GenBank/DDBJ whole genome shotgun (WGS) entry which is preliminary data.</text>
</comment>
<name>A0A448WSB0_9PLAT</name>
<keyword evidence="2" id="KW-1185">Reference proteome</keyword>
<accession>A0A448WSB0</accession>
<sequence length="164" mass="17702">MSSWLPLPVLSGCLAQSGAGYRASVDDGLSPGDPRNGLFCSGALPPLGLDPPDRTDCPPRADDAVQMPHLFHEPNGLAGLSTAGQSEDGLELVGRIGVSSAEAVTLEPDLQSACLPRFVRIDRHTYKLSWCTNVAWSRFRNLVVLLGPRSWTHLVRTPLLYQLT</sequence>
<dbReference type="EMBL" id="CAAALY010039593">
    <property type="protein sequence ID" value="VEL18998.1"/>
    <property type="molecule type" value="Genomic_DNA"/>
</dbReference>
<dbReference type="AlphaFoldDB" id="A0A448WSB0"/>
<protein>
    <submittedName>
        <fullName evidence="1">Uncharacterized protein</fullName>
    </submittedName>
</protein>
<reference evidence="1" key="1">
    <citation type="submission" date="2018-11" db="EMBL/GenBank/DDBJ databases">
        <authorList>
            <consortium name="Pathogen Informatics"/>
        </authorList>
    </citation>
    <scope>NUCLEOTIDE SEQUENCE</scope>
</reference>
<dbReference type="Proteomes" id="UP000784294">
    <property type="component" value="Unassembled WGS sequence"/>
</dbReference>
<evidence type="ECO:0000313" key="2">
    <source>
        <dbReference type="Proteomes" id="UP000784294"/>
    </source>
</evidence>
<gene>
    <name evidence="1" type="ORF">PXEA_LOCUS12438</name>
</gene>
<evidence type="ECO:0000313" key="1">
    <source>
        <dbReference type="EMBL" id="VEL18998.1"/>
    </source>
</evidence>
<proteinExistence type="predicted"/>
<organism evidence="1 2">
    <name type="scientific">Protopolystoma xenopodis</name>
    <dbReference type="NCBI Taxonomy" id="117903"/>
    <lineage>
        <taxon>Eukaryota</taxon>
        <taxon>Metazoa</taxon>
        <taxon>Spiralia</taxon>
        <taxon>Lophotrochozoa</taxon>
        <taxon>Platyhelminthes</taxon>
        <taxon>Monogenea</taxon>
        <taxon>Polyopisthocotylea</taxon>
        <taxon>Polystomatidea</taxon>
        <taxon>Polystomatidae</taxon>
        <taxon>Protopolystoma</taxon>
    </lineage>
</organism>